<accession>A0ABD3LKY3</accession>
<sequence length="168" mass="19341">MADNLQLFLYSLPVILCSCALYVCARFEHRNRRKIISLALDVISMIPQTDALNALNIALPSSVLRPPFSRVPFKSDLMLGVRRIQTQVVPINPRGRFPSSMHERFGMEGIYHRRTKHRPNVLANKRIRVSRNFFQLGMDSRTFRMEEHACESKLRTTASNGYASIKIH</sequence>
<dbReference type="Proteomes" id="UP001634007">
    <property type="component" value="Unassembled WGS sequence"/>
</dbReference>
<proteinExistence type="predicted"/>
<keyword evidence="1" id="KW-0472">Membrane</keyword>
<keyword evidence="3" id="KW-1185">Reference proteome</keyword>
<comment type="caution">
    <text evidence="2">The sequence shown here is derived from an EMBL/GenBank/DDBJ whole genome shotgun (WGS) entry which is preliminary data.</text>
</comment>
<evidence type="ECO:0000313" key="3">
    <source>
        <dbReference type="Proteomes" id="UP001634007"/>
    </source>
</evidence>
<keyword evidence="1" id="KW-1133">Transmembrane helix</keyword>
<protein>
    <submittedName>
        <fullName evidence="2">Uncharacterized protein</fullName>
    </submittedName>
</protein>
<evidence type="ECO:0000313" key="2">
    <source>
        <dbReference type="EMBL" id="KAL3752418.1"/>
    </source>
</evidence>
<dbReference type="AlphaFoldDB" id="A0ABD3LKY3"/>
<dbReference type="EMBL" id="JBJKBG010000002">
    <property type="protein sequence ID" value="KAL3752418.1"/>
    <property type="molecule type" value="Genomic_DNA"/>
</dbReference>
<keyword evidence="1" id="KW-0812">Transmembrane</keyword>
<gene>
    <name evidence="2" type="ORF">ACJRO7_013122</name>
</gene>
<organism evidence="2 3">
    <name type="scientific">Eucalyptus globulus</name>
    <name type="common">Tasmanian blue gum</name>
    <dbReference type="NCBI Taxonomy" id="34317"/>
    <lineage>
        <taxon>Eukaryota</taxon>
        <taxon>Viridiplantae</taxon>
        <taxon>Streptophyta</taxon>
        <taxon>Embryophyta</taxon>
        <taxon>Tracheophyta</taxon>
        <taxon>Spermatophyta</taxon>
        <taxon>Magnoliopsida</taxon>
        <taxon>eudicotyledons</taxon>
        <taxon>Gunneridae</taxon>
        <taxon>Pentapetalae</taxon>
        <taxon>rosids</taxon>
        <taxon>malvids</taxon>
        <taxon>Myrtales</taxon>
        <taxon>Myrtaceae</taxon>
        <taxon>Myrtoideae</taxon>
        <taxon>Eucalypteae</taxon>
        <taxon>Eucalyptus</taxon>
    </lineage>
</organism>
<evidence type="ECO:0000256" key="1">
    <source>
        <dbReference type="SAM" id="Phobius"/>
    </source>
</evidence>
<reference evidence="2 3" key="1">
    <citation type="submission" date="2024-11" db="EMBL/GenBank/DDBJ databases">
        <title>Chromosome-level genome assembly of Eucalyptus globulus Labill. provides insights into its genome evolution.</title>
        <authorList>
            <person name="Li X."/>
        </authorList>
    </citation>
    <scope>NUCLEOTIDE SEQUENCE [LARGE SCALE GENOMIC DNA]</scope>
    <source>
        <strain evidence="2">CL2024</strain>
        <tissue evidence="2">Fresh tender leaves</tissue>
    </source>
</reference>
<name>A0ABD3LKY3_EUCGL</name>
<feature type="transmembrane region" description="Helical" evidence="1">
    <location>
        <begin position="6"/>
        <end position="25"/>
    </location>
</feature>